<proteinExistence type="evidence at transcript level"/>
<evidence type="ECO:0000313" key="1">
    <source>
        <dbReference type="EMBL" id="BAJ77763.1"/>
    </source>
</evidence>
<organism evidence="1">
    <name type="scientific">Cryptosporidium parvum</name>
    <dbReference type="NCBI Taxonomy" id="5807"/>
    <lineage>
        <taxon>Eukaryota</taxon>
        <taxon>Sar</taxon>
        <taxon>Alveolata</taxon>
        <taxon>Apicomplexa</taxon>
        <taxon>Conoidasida</taxon>
        <taxon>Coccidia</taxon>
        <taxon>Eucoccidiorida</taxon>
        <taxon>Eimeriorina</taxon>
        <taxon>Cryptosporidiidae</taxon>
        <taxon>Cryptosporidium</taxon>
    </lineage>
</organism>
<protein>
    <submittedName>
        <fullName evidence="1">Uncharacterized protein</fullName>
    </submittedName>
</protein>
<dbReference type="AlphaFoldDB" id="F0X592"/>
<accession>F0X592</accession>
<sequence length="42" mass="4942">MMKTRPNKPVLLMIPFSLVVIRNGLSFLNLSFNSIERFWLFA</sequence>
<reference evidence="1" key="1">
    <citation type="submission" date="2011-02" db="EMBL/GenBank/DDBJ databases">
        <title>Construction and analysis of full-length cDNA library of Cryptosporidium parvum.</title>
        <authorList>
            <person name="Yamagishi J."/>
            <person name="Wakaguri H."/>
            <person name="Sugano S."/>
            <person name="Kawano S."/>
            <person name="Fujisaki K."/>
            <person name="Sugimoto C."/>
            <person name="Watanabe J."/>
            <person name="Suzuki Y."/>
            <person name="Kimata I."/>
            <person name="Xuan X."/>
        </authorList>
    </citation>
    <scope>NUCLEOTIDE SEQUENCE</scope>
    <source>
        <strain evidence="1">HNJ-1</strain>
    </source>
</reference>
<dbReference type="EMBL" id="FX115660">
    <property type="protein sequence ID" value="BAJ77763.1"/>
    <property type="molecule type" value="mRNA"/>
</dbReference>
<name>F0X592_CRYPV</name>